<dbReference type="Pfam" id="PF10722">
    <property type="entry name" value="YbjN"/>
    <property type="match status" value="1"/>
</dbReference>
<evidence type="ECO:0000313" key="3">
    <source>
        <dbReference type="Proteomes" id="UP000603317"/>
    </source>
</evidence>
<keyword evidence="3" id="KW-1185">Reference proteome</keyword>
<accession>A0ABQ1F5Y8</accession>
<organism evidence="2 3">
    <name type="scientific">Blastomonas marina</name>
    <dbReference type="NCBI Taxonomy" id="1867408"/>
    <lineage>
        <taxon>Bacteria</taxon>
        <taxon>Pseudomonadati</taxon>
        <taxon>Pseudomonadota</taxon>
        <taxon>Alphaproteobacteria</taxon>
        <taxon>Sphingomonadales</taxon>
        <taxon>Sphingomonadaceae</taxon>
        <taxon>Blastomonas</taxon>
    </lineage>
</organism>
<dbReference type="InterPro" id="IPR019660">
    <property type="entry name" value="Put_sensory_transdc_reg_YbjN"/>
</dbReference>
<sequence>MKKIAFAAAVALLGLGSPAVAQDSDFDSREMIPYFTKTNLETIAAQLEPTKTEWRQIGDGEESLVITLPSGLIVIAKAAGCGSGRCVGLSLTALWQKKETQSDAEVHDALATFNDTAVPTAFLQRNGVIAMTHYVIADYGIPQGNIVVMLEVFDAYGQRLSEILR</sequence>
<feature type="chain" id="PRO_5045437881" description="YbjN domain-containing protein" evidence="1">
    <location>
        <begin position="22"/>
        <end position="165"/>
    </location>
</feature>
<keyword evidence="1" id="KW-0732">Signal</keyword>
<dbReference type="RefSeq" id="WP_188641206.1">
    <property type="nucleotide sequence ID" value="NZ_BMID01000001.1"/>
</dbReference>
<evidence type="ECO:0008006" key="4">
    <source>
        <dbReference type="Google" id="ProtNLM"/>
    </source>
</evidence>
<evidence type="ECO:0000313" key="2">
    <source>
        <dbReference type="EMBL" id="GFZ99642.1"/>
    </source>
</evidence>
<dbReference type="Proteomes" id="UP000603317">
    <property type="component" value="Unassembled WGS sequence"/>
</dbReference>
<comment type="caution">
    <text evidence="2">The sequence shown here is derived from an EMBL/GenBank/DDBJ whole genome shotgun (WGS) entry which is preliminary data.</text>
</comment>
<protein>
    <recommendedName>
        <fullName evidence="4">YbjN domain-containing protein</fullName>
    </recommendedName>
</protein>
<dbReference type="EMBL" id="BMID01000001">
    <property type="protein sequence ID" value="GFZ99642.1"/>
    <property type="molecule type" value="Genomic_DNA"/>
</dbReference>
<name>A0ABQ1F5Y8_9SPHN</name>
<gene>
    <name evidence="2" type="ORF">GCM10010923_05040</name>
</gene>
<reference evidence="3" key="1">
    <citation type="journal article" date="2019" name="Int. J. Syst. Evol. Microbiol.">
        <title>The Global Catalogue of Microorganisms (GCM) 10K type strain sequencing project: providing services to taxonomists for standard genome sequencing and annotation.</title>
        <authorList>
            <consortium name="The Broad Institute Genomics Platform"/>
            <consortium name="The Broad Institute Genome Sequencing Center for Infectious Disease"/>
            <person name="Wu L."/>
            <person name="Ma J."/>
        </authorList>
    </citation>
    <scope>NUCLEOTIDE SEQUENCE [LARGE SCALE GENOMIC DNA]</scope>
    <source>
        <strain evidence="3">CGMCC 1.15297</strain>
    </source>
</reference>
<feature type="signal peptide" evidence="1">
    <location>
        <begin position="1"/>
        <end position="21"/>
    </location>
</feature>
<evidence type="ECO:0000256" key="1">
    <source>
        <dbReference type="SAM" id="SignalP"/>
    </source>
</evidence>
<proteinExistence type="predicted"/>